<protein>
    <submittedName>
        <fullName evidence="2">MOSC domain-containing protein</fullName>
    </submittedName>
</protein>
<accession>A0ABY8FA32</accession>
<dbReference type="Pfam" id="PF03475">
    <property type="entry name" value="YiiM_3-alpha"/>
    <property type="match status" value="1"/>
</dbReference>
<dbReference type="Gene3D" id="2.40.33.20">
    <property type="entry name" value="PK beta-barrel domain-like"/>
    <property type="match status" value="1"/>
</dbReference>
<dbReference type="PANTHER" id="PTHR30212:SF2">
    <property type="entry name" value="PROTEIN YIIM"/>
    <property type="match status" value="1"/>
</dbReference>
<evidence type="ECO:0000313" key="2">
    <source>
        <dbReference type="EMBL" id="WFE91404.1"/>
    </source>
</evidence>
<evidence type="ECO:0000313" key="3">
    <source>
        <dbReference type="Proteomes" id="UP001209803"/>
    </source>
</evidence>
<dbReference type="Proteomes" id="UP001209803">
    <property type="component" value="Chromosome"/>
</dbReference>
<dbReference type="InterPro" id="IPR052353">
    <property type="entry name" value="Benzoxazolinone_Detox_Enz"/>
</dbReference>
<dbReference type="RefSeq" id="WP_152500548.1">
    <property type="nucleotide sequence ID" value="NZ_CP120863.1"/>
</dbReference>
<dbReference type="InterPro" id="IPR005163">
    <property type="entry name" value="Tri_helical_YiiM-like"/>
</dbReference>
<feature type="domain" description="MOSC" evidence="1">
    <location>
        <begin position="24"/>
        <end position="167"/>
    </location>
</feature>
<dbReference type="InterPro" id="IPR011037">
    <property type="entry name" value="Pyrv_Knase-like_insert_dom_sf"/>
</dbReference>
<dbReference type="Pfam" id="PF03473">
    <property type="entry name" value="MOSC"/>
    <property type="match status" value="1"/>
</dbReference>
<gene>
    <name evidence="2" type="ORF">K1718_08610</name>
</gene>
<dbReference type="EMBL" id="CP120863">
    <property type="protein sequence ID" value="WFE91404.1"/>
    <property type="molecule type" value="Genomic_DNA"/>
</dbReference>
<organism evidence="2 3">
    <name type="scientific">Roseibium porphyridii</name>
    <dbReference type="NCBI Taxonomy" id="2866279"/>
    <lineage>
        <taxon>Bacteria</taxon>
        <taxon>Pseudomonadati</taxon>
        <taxon>Pseudomonadota</taxon>
        <taxon>Alphaproteobacteria</taxon>
        <taxon>Hyphomicrobiales</taxon>
        <taxon>Stappiaceae</taxon>
        <taxon>Roseibium</taxon>
    </lineage>
</organism>
<dbReference type="PROSITE" id="PS51340">
    <property type="entry name" value="MOSC"/>
    <property type="match status" value="1"/>
</dbReference>
<keyword evidence="3" id="KW-1185">Reference proteome</keyword>
<evidence type="ECO:0000259" key="1">
    <source>
        <dbReference type="PROSITE" id="PS51340"/>
    </source>
</evidence>
<dbReference type="PANTHER" id="PTHR30212">
    <property type="entry name" value="PROTEIN YIIM"/>
    <property type="match status" value="1"/>
</dbReference>
<proteinExistence type="predicted"/>
<reference evidence="2 3" key="1">
    <citation type="submission" date="2023-03" db="EMBL/GenBank/DDBJ databases">
        <title>Roseibium porphyridii sp. nov. and Roseibium rhodosorbium sp. nov. isolated from marine algae, Porphyridium cruentum and Rhodosorus marinus, respectively.</title>
        <authorList>
            <person name="Lee M.W."/>
            <person name="Choi B.J."/>
            <person name="Lee J.K."/>
            <person name="Choi D.G."/>
            <person name="Baek J.H."/>
            <person name="Bayburt H."/>
            <person name="Kim J.M."/>
            <person name="Han D.M."/>
            <person name="Kim K.H."/>
            <person name="Jeon C.O."/>
        </authorList>
    </citation>
    <scope>NUCLEOTIDE SEQUENCE [LARGE SCALE GENOMIC DNA]</scope>
    <source>
        <strain evidence="2 3">KMA01</strain>
    </source>
</reference>
<dbReference type="InterPro" id="IPR005302">
    <property type="entry name" value="MoCF_Sase_C"/>
</dbReference>
<dbReference type="SUPFAM" id="SSF50800">
    <property type="entry name" value="PK beta-barrel domain-like"/>
    <property type="match status" value="1"/>
</dbReference>
<name>A0ABY8FA32_9HYPH</name>
<sequence length="228" mass="25735">MTLKAKILSIYTGKPEQLWQDKEQSAIRKTLTAGPQQVGREGLLTDSQADRAVHGGPDKALHIYPSEHYAYWRETFPDRQEIFKPGGFGENIASDGFTEAELCLGDVFAAGTVRVQISQARQPCWKLNMHTGNPAQAAHFQKTARTGWYFRVLQEGQFEAGDELILVERPCPEWNLKEVIHARFSPRVDPQMARALSELPELAEPWQKAFAKKADPAFQEDTSRRLKG</sequence>